<dbReference type="PRINTS" id="PR00866">
    <property type="entry name" value="RNADNAPOLMS"/>
</dbReference>
<dbReference type="InterPro" id="IPR043502">
    <property type="entry name" value="DNA/RNA_pol_sf"/>
</dbReference>
<dbReference type="AlphaFoldDB" id="A0A2S5IX68"/>
<keyword evidence="5" id="KW-0460">Magnesium</keyword>
<comment type="similarity">
    <text evidence="8">Belongs to the bacterial reverse transcriptase family.</text>
</comment>
<evidence type="ECO:0000256" key="5">
    <source>
        <dbReference type="ARBA" id="ARBA00022842"/>
    </source>
</evidence>
<dbReference type="GO" id="GO:0046872">
    <property type="term" value="F:metal ion binding"/>
    <property type="evidence" value="ECO:0007669"/>
    <property type="project" value="UniProtKB-KW"/>
</dbReference>
<keyword evidence="13" id="KW-1185">Reference proteome</keyword>
<evidence type="ECO:0000256" key="9">
    <source>
        <dbReference type="ARBA" id="ARBA00048173"/>
    </source>
</evidence>
<dbReference type="EC" id="2.7.7.49" evidence="1"/>
<dbReference type="RefSeq" id="WP_104121572.1">
    <property type="nucleotide sequence ID" value="NZ_PRKW01000004.1"/>
</dbReference>
<dbReference type="GO" id="GO:0003723">
    <property type="term" value="F:RNA binding"/>
    <property type="evidence" value="ECO:0007669"/>
    <property type="project" value="InterPro"/>
</dbReference>
<proteinExistence type="inferred from homology"/>
<keyword evidence="6 12" id="KW-0695">RNA-directed DNA polymerase</keyword>
<feature type="compositionally biased region" description="Low complexity" evidence="10">
    <location>
        <begin position="1"/>
        <end position="12"/>
    </location>
</feature>
<feature type="domain" description="Reverse transcriptase" evidence="11">
    <location>
        <begin position="176"/>
        <end position="417"/>
    </location>
</feature>
<keyword evidence="3" id="KW-0548">Nucleotidyltransferase</keyword>
<dbReference type="Proteomes" id="UP000239297">
    <property type="component" value="Unassembled WGS sequence"/>
</dbReference>
<keyword evidence="7" id="KW-0051">Antiviral defense</keyword>
<evidence type="ECO:0000256" key="10">
    <source>
        <dbReference type="SAM" id="MobiDB-lite"/>
    </source>
</evidence>
<dbReference type="PROSITE" id="PS50878">
    <property type="entry name" value="RT_POL"/>
    <property type="match status" value="1"/>
</dbReference>
<evidence type="ECO:0000256" key="6">
    <source>
        <dbReference type="ARBA" id="ARBA00022918"/>
    </source>
</evidence>
<dbReference type="EMBL" id="PRKW01000004">
    <property type="protein sequence ID" value="PPB49134.1"/>
    <property type="molecule type" value="Genomic_DNA"/>
</dbReference>
<name>A0A2S5IX68_9MICC</name>
<dbReference type="PANTHER" id="PTHR34047:SF7">
    <property type="entry name" value="RNA-DIRECTED DNA POLYMERASE"/>
    <property type="match status" value="1"/>
</dbReference>
<protein>
    <recommendedName>
        <fullName evidence="1">RNA-directed DNA polymerase</fullName>
        <ecNumber evidence="1">2.7.7.49</ecNumber>
    </recommendedName>
</protein>
<sequence length="484" mass="52257">MDGAGPRAVRGPARPRRGRGAPEGPTSASATLAREPAPGVPGLAFLLAHAFLAAPDWRREDLVAAGAALLGARRRWLGPLVRGVLAGYPRRPEGAPRELARWIAAQPALTDAVARAAARGEPVRPARYLPPAPEEQAFGDRSAPGGVEASGARDLAWLAREVRLTPGELDWFADTRHWNRRAGAPALHHYRYVWRARPGRAPRLLEIPGIRLRTVQRRVLDHLLAPIPLHEAAHGFVPGRSARTGAALHTGADVVIALDLVSFFARVPPGRVFGVFRQAGFPEATAHALTGLCTHEVPDAVLRAMPDGGSAEDRFALARALRTAHLPQGAPSSPALANLAVRRLDARLSGWAAAAGGSYTRYADDLAFSGPADLARRADAFVRGVERIVVAEGHTVNRRKTRVRGAAVRQTVTGVVVNARTNVARTDYDALKAILHNCRVHGPESQRRGQADFRAHLAGRISWVESLNPQRGRRLRDAFERISW</sequence>
<keyword evidence="2" id="KW-0808">Transferase</keyword>
<feature type="region of interest" description="Disordered" evidence="10">
    <location>
        <begin position="124"/>
        <end position="147"/>
    </location>
</feature>
<evidence type="ECO:0000313" key="13">
    <source>
        <dbReference type="Proteomes" id="UP000239297"/>
    </source>
</evidence>
<dbReference type="OrthoDB" id="1550386at2"/>
<organism evidence="12 13">
    <name type="scientific">Arthrobacter pityocampae</name>
    <dbReference type="NCBI Taxonomy" id="547334"/>
    <lineage>
        <taxon>Bacteria</taxon>
        <taxon>Bacillati</taxon>
        <taxon>Actinomycetota</taxon>
        <taxon>Actinomycetes</taxon>
        <taxon>Micrococcales</taxon>
        <taxon>Micrococcaceae</taxon>
        <taxon>Arthrobacter</taxon>
    </lineage>
</organism>
<evidence type="ECO:0000259" key="11">
    <source>
        <dbReference type="PROSITE" id="PS50878"/>
    </source>
</evidence>
<comment type="catalytic activity">
    <reaction evidence="9">
        <text>DNA(n) + a 2'-deoxyribonucleoside 5'-triphosphate = DNA(n+1) + diphosphate</text>
        <dbReference type="Rhea" id="RHEA:22508"/>
        <dbReference type="Rhea" id="RHEA-COMP:17339"/>
        <dbReference type="Rhea" id="RHEA-COMP:17340"/>
        <dbReference type="ChEBI" id="CHEBI:33019"/>
        <dbReference type="ChEBI" id="CHEBI:61560"/>
        <dbReference type="ChEBI" id="CHEBI:173112"/>
        <dbReference type="EC" id="2.7.7.49"/>
    </reaction>
</comment>
<keyword evidence="4" id="KW-0479">Metal-binding</keyword>
<evidence type="ECO:0000256" key="1">
    <source>
        <dbReference type="ARBA" id="ARBA00012493"/>
    </source>
</evidence>
<evidence type="ECO:0000256" key="8">
    <source>
        <dbReference type="ARBA" id="ARBA00034120"/>
    </source>
</evidence>
<dbReference type="GO" id="GO:0003964">
    <property type="term" value="F:RNA-directed DNA polymerase activity"/>
    <property type="evidence" value="ECO:0007669"/>
    <property type="project" value="UniProtKB-KW"/>
</dbReference>
<feature type="region of interest" description="Disordered" evidence="10">
    <location>
        <begin position="1"/>
        <end position="35"/>
    </location>
</feature>
<dbReference type="SUPFAM" id="SSF56672">
    <property type="entry name" value="DNA/RNA polymerases"/>
    <property type="match status" value="1"/>
</dbReference>
<evidence type="ECO:0000256" key="3">
    <source>
        <dbReference type="ARBA" id="ARBA00022695"/>
    </source>
</evidence>
<dbReference type="CDD" id="cd03487">
    <property type="entry name" value="RT_Bac_retron_II"/>
    <property type="match status" value="1"/>
</dbReference>
<dbReference type="GO" id="GO:0051607">
    <property type="term" value="P:defense response to virus"/>
    <property type="evidence" value="ECO:0007669"/>
    <property type="project" value="UniProtKB-KW"/>
</dbReference>
<accession>A0A2S5IX68</accession>
<gene>
    <name evidence="12" type="ORF">C4K88_10535</name>
</gene>
<reference evidence="12 13" key="1">
    <citation type="journal article" date="2014" name="Int. J. Syst. Evol. Microbiol.">
        <title>Arthrobacter pityocampae sp. nov., isolated from Thaumetopoea pityocampa (Lep., Thaumetopoeidae).</title>
        <authorList>
            <person name="Ince I.A."/>
            <person name="Demirbag Z."/>
            <person name="Kati H."/>
        </authorList>
    </citation>
    <scope>NUCLEOTIDE SEQUENCE [LARGE SCALE GENOMIC DNA]</scope>
    <source>
        <strain evidence="12 13">Tp2</strain>
    </source>
</reference>
<dbReference type="InterPro" id="IPR051083">
    <property type="entry name" value="GrpII_Intron_Splice-Mob/Def"/>
</dbReference>
<dbReference type="InterPro" id="IPR000477">
    <property type="entry name" value="RT_dom"/>
</dbReference>
<dbReference type="InterPro" id="IPR000123">
    <property type="entry name" value="Reverse_transcriptase_msDNA"/>
</dbReference>
<dbReference type="Pfam" id="PF00078">
    <property type="entry name" value="RVT_1"/>
    <property type="match status" value="1"/>
</dbReference>
<comment type="caution">
    <text evidence="12">The sequence shown here is derived from an EMBL/GenBank/DDBJ whole genome shotgun (WGS) entry which is preliminary data.</text>
</comment>
<evidence type="ECO:0000256" key="2">
    <source>
        <dbReference type="ARBA" id="ARBA00022679"/>
    </source>
</evidence>
<evidence type="ECO:0000256" key="7">
    <source>
        <dbReference type="ARBA" id="ARBA00023118"/>
    </source>
</evidence>
<evidence type="ECO:0000313" key="12">
    <source>
        <dbReference type="EMBL" id="PPB49134.1"/>
    </source>
</evidence>
<dbReference type="PANTHER" id="PTHR34047">
    <property type="entry name" value="NUCLEAR INTRON MATURASE 1, MITOCHONDRIAL-RELATED"/>
    <property type="match status" value="1"/>
</dbReference>
<evidence type="ECO:0000256" key="4">
    <source>
        <dbReference type="ARBA" id="ARBA00022723"/>
    </source>
</evidence>